<keyword evidence="2" id="KW-1185">Reference proteome</keyword>
<dbReference type="Pfam" id="PF26358">
    <property type="entry name" value="EcdD_BsdD_detox"/>
    <property type="match status" value="1"/>
</dbReference>
<evidence type="ECO:0000313" key="1">
    <source>
        <dbReference type="EMBL" id="WTW25207.1"/>
    </source>
</evidence>
<dbReference type="EMBL" id="CP108341">
    <property type="protein sequence ID" value="WTW25207.1"/>
    <property type="molecule type" value="Genomic_DNA"/>
</dbReference>
<sequence length="81" mass="9269">MADTTAVICPRCAYQSVEQVFTSPVPGVWDVLQCRQCLYTWRTSEPARRTQRDAYPEQFRMTVEDLHNAPEVPSVPPLRTA</sequence>
<evidence type="ECO:0008006" key="3">
    <source>
        <dbReference type="Google" id="ProtNLM"/>
    </source>
</evidence>
<name>A0ABZ1MBB2_STREF</name>
<evidence type="ECO:0000313" key="2">
    <source>
        <dbReference type="Proteomes" id="UP001621512"/>
    </source>
</evidence>
<reference evidence="1 2" key="1">
    <citation type="submission" date="2022-10" db="EMBL/GenBank/DDBJ databases">
        <title>The complete genomes of actinobacterial strains from the NBC collection.</title>
        <authorList>
            <person name="Joergensen T.S."/>
            <person name="Alvarez Arevalo M."/>
            <person name="Sterndorff E.B."/>
            <person name="Faurdal D."/>
            <person name="Vuksanovic O."/>
            <person name="Mourched A.-S."/>
            <person name="Charusanti P."/>
            <person name="Shaw S."/>
            <person name="Blin K."/>
            <person name="Weber T."/>
        </authorList>
    </citation>
    <scope>NUCLEOTIDE SEQUENCE [LARGE SCALE GENOMIC DNA]</scope>
    <source>
        <strain evidence="1 2">NBC_00017</strain>
    </source>
</reference>
<gene>
    <name evidence="1" type="ORF">OHU35_03805</name>
</gene>
<organism evidence="1 2">
    <name type="scientific">Streptomyces purpurascens</name>
    <dbReference type="NCBI Taxonomy" id="1924"/>
    <lineage>
        <taxon>Bacteria</taxon>
        <taxon>Bacillati</taxon>
        <taxon>Actinomycetota</taxon>
        <taxon>Actinomycetes</taxon>
        <taxon>Kitasatosporales</taxon>
        <taxon>Streptomycetaceae</taxon>
        <taxon>Streptomyces</taxon>
    </lineage>
</organism>
<protein>
    <recommendedName>
        <fullName evidence="3">Phenolic acid decarboxylase subunit D</fullName>
    </recommendedName>
</protein>
<dbReference type="RefSeq" id="WP_189730639.1">
    <property type="nucleotide sequence ID" value="NZ_BMUK01000021.1"/>
</dbReference>
<accession>A0ABZ1MBB2</accession>
<dbReference type="NCBIfam" id="NF041205">
    <property type="entry name" value="VdcD"/>
    <property type="match status" value="1"/>
</dbReference>
<dbReference type="InterPro" id="IPR047707">
    <property type="entry name" value="VdcD-like"/>
</dbReference>
<dbReference type="Proteomes" id="UP001621512">
    <property type="component" value="Chromosome"/>
</dbReference>
<proteinExistence type="predicted"/>